<dbReference type="Proteomes" id="UP001596067">
    <property type="component" value="Unassembled WGS sequence"/>
</dbReference>
<keyword evidence="6" id="KW-1185">Reference proteome</keyword>
<dbReference type="PROSITE" id="PS01124">
    <property type="entry name" value="HTH_ARAC_FAMILY_2"/>
    <property type="match status" value="1"/>
</dbReference>
<feature type="region of interest" description="Disordered" evidence="3">
    <location>
        <begin position="117"/>
        <end position="136"/>
    </location>
</feature>
<dbReference type="SUPFAM" id="SSF46689">
    <property type="entry name" value="Homeodomain-like"/>
    <property type="match status" value="1"/>
</dbReference>
<evidence type="ECO:0000256" key="1">
    <source>
        <dbReference type="ARBA" id="ARBA00023015"/>
    </source>
</evidence>
<evidence type="ECO:0000313" key="6">
    <source>
        <dbReference type="Proteomes" id="UP001596067"/>
    </source>
</evidence>
<dbReference type="PANTHER" id="PTHR11019">
    <property type="entry name" value="HTH-TYPE TRANSCRIPTIONAL REGULATOR NIMR"/>
    <property type="match status" value="1"/>
</dbReference>
<feature type="domain" description="HTH araC/xylS-type" evidence="4">
    <location>
        <begin position="168"/>
        <end position="265"/>
    </location>
</feature>
<dbReference type="InterPro" id="IPR013096">
    <property type="entry name" value="Cupin_2"/>
</dbReference>
<dbReference type="SUPFAM" id="SSF51182">
    <property type="entry name" value="RmlC-like cupins"/>
    <property type="match status" value="1"/>
</dbReference>
<evidence type="ECO:0000256" key="3">
    <source>
        <dbReference type="SAM" id="MobiDB-lite"/>
    </source>
</evidence>
<keyword evidence="1" id="KW-0805">Transcription regulation</keyword>
<comment type="caution">
    <text evidence="5">The sequence shown here is derived from an EMBL/GenBank/DDBJ whole genome shotgun (WGS) entry which is preliminary data.</text>
</comment>
<dbReference type="Gene3D" id="2.60.120.10">
    <property type="entry name" value="Jelly Rolls"/>
    <property type="match status" value="1"/>
</dbReference>
<dbReference type="InterPro" id="IPR018060">
    <property type="entry name" value="HTH_AraC"/>
</dbReference>
<organism evidence="5 6">
    <name type="scientific">Kitasatospora aburaviensis</name>
    <dbReference type="NCBI Taxonomy" id="67265"/>
    <lineage>
        <taxon>Bacteria</taxon>
        <taxon>Bacillati</taxon>
        <taxon>Actinomycetota</taxon>
        <taxon>Actinomycetes</taxon>
        <taxon>Kitasatosporales</taxon>
        <taxon>Streptomycetaceae</taxon>
        <taxon>Kitasatospora</taxon>
    </lineage>
</organism>
<dbReference type="Pfam" id="PF12833">
    <property type="entry name" value="HTH_18"/>
    <property type="match status" value="1"/>
</dbReference>
<dbReference type="InterPro" id="IPR009057">
    <property type="entry name" value="Homeodomain-like_sf"/>
</dbReference>
<accession>A0ABW1FC32</accession>
<evidence type="ECO:0000256" key="2">
    <source>
        <dbReference type="ARBA" id="ARBA00023163"/>
    </source>
</evidence>
<dbReference type="InterPro" id="IPR011051">
    <property type="entry name" value="RmlC_Cupin_sf"/>
</dbReference>
<evidence type="ECO:0000313" key="5">
    <source>
        <dbReference type="EMBL" id="MFC5890734.1"/>
    </source>
</evidence>
<keyword evidence="2" id="KW-0804">Transcription</keyword>
<protein>
    <submittedName>
        <fullName evidence="5">AraC family transcriptional regulator</fullName>
    </submittedName>
</protein>
<sequence length="265" mass="28753">MTKIRHESVAPTRTQRLAAGGGIDAHRHDDHQIVYAGRGVLVVTTGQGSWVAPATRAIWVPAGVVHAHQAHGDLDLHLVGLPATENPLGLDVPTVLAVGPLLRELIIAYTRSPDDARTPACTRLPGDARTPDHDSPERARLRAVLLDQLRASPQQPLHLPAPISPLLRALCELLQADPADSRTLAELGRHVGASDRTLSRLFRSDLGMTFPQWRTQLRLQHALVLLAEKQPVTAVAHRCGWSSTSAFIDVFRRTFGHTPGSHPPA</sequence>
<dbReference type="CDD" id="cd06124">
    <property type="entry name" value="cupin_NimR-like_N"/>
    <property type="match status" value="1"/>
</dbReference>
<dbReference type="Gene3D" id="1.10.10.60">
    <property type="entry name" value="Homeodomain-like"/>
    <property type="match status" value="2"/>
</dbReference>
<evidence type="ECO:0000259" key="4">
    <source>
        <dbReference type="PROSITE" id="PS01124"/>
    </source>
</evidence>
<dbReference type="SMART" id="SM00342">
    <property type="entry name" value="HTH_ARAC"/>
    <property type="match status" value="1"/>
</dbReference>
<dbReference type="EMBL" id="JBHSOD010000093">
    <property type="protein sequence ID" value="MFC5890734.1"/>
    <property type="molecule type" value="Genomic_DNA"/>
</dbReference>
<dbReference type="InterPro" id="IPR014710">
    <property type="entry name" value="RmlC-like_jellyroll"/>
</dbReference>
<dbReference type="Pfam" id="PF07883">
    <property type="entry name" value="Cupin_2"/>
    <property type="match status" value="1"/>
</dbReference>
<reference evidence="6" key="1">
    <citation type="journal article" date="2019" name="Int. J. Syst. Evol. Microbiol.">
        <title>The Global Catalogue of Microorganisms (GCM) 10K type strain sequencing project: providing services to taxonomists for standard genome sequencing and annotation.</title>
        <authorList>
            <consortium name="The Broad Institute Genomics Platform"/>
            <consortium name="The Broad Institute Genome Sequencing Center for Infectious Disease"/>
            <person name="Wu L."/>
            <person name="Ma J."/>
        </authorList>
    </citation>
    <scope>NUCLEOTIDE SEQUENCE [LARGE SCALE GENOMIC DNA]</scope>
    <source>
        <strain evidence="6">CGMCC 4.1469</strain>
    </source>
</reference>
<gene>
    <name evidence="5" type="ORF">ACFP0N_37855</name>
</gene>
<dbReference type="PANTHER" id="PTHR11019:SF199">
    <property type="entry name" value="HTH-TYPE TRANSCRIPTIONAL REGULATOR NIMR"/>
    <property type="match status" value="1"/>
</dbReference>
<dbReference type="RefSeq" id="WP_313767147.1">
    <property type="nucleotide sequence ID" value="NZ_BAAAVH010000020.1"/>
</dbReference>
<proteinExistence type="predicted"/>
<name>A0ABW1FC32_9ACTN</name>